<dbReference type="PANTHER" id="PTHR45987:SF4">
    <property type="entry name" value="LARGE RIBOSOMAL SUBUNIT PROTEIN BL12M"/>
    <property type="match status" value="1"/>
</dbReference>
<gene>
    <name evidence="6" type="primary">MNP1</name>
    <name evidence="6" type="ORF">DEBR0S3_03884G</name>
</gene>
<protein>
    <submittedName>
        <fullName evidence="6">DEBR0S3_03884g1_1</fullName>
    </submittedName>
</protein>
<feature type="domain" description="Large ribosomal subunit protein bL12 oligomerization" evidence="5">
    <location>
        <begin position="60"/>
        <end position="109"/>
    </location>
</feature>
<dbReference type="InterPro" id="IPR014719">
    <property type="entry name" value="Ribosomal_bL12_C/ClpS-like"/>
</dbReference>
<dbReference type="GO" id="GO:0003735">
    <property type="term" value="F:structural constituent of ribosome"/>
    <property type="evidence" value="ECO:0007669"/>
    <property type="project" value="InterPro"/>
</dbReference>
<dbReference type="GO" id="GO:0005762">
    <property type="term" value="C:mitochondrial large ribosomal subunit"/>
    <property type="evidence" value="ECO:0007669"/>
    <property type="project" value="TreeGrafter"/>
</dbReference>
<feature type="domain" description="Large ribosomal subunit protein bL12 C-terminal" evidence="4">
    <location>
        <begin position="126"/>
        <end position="193"/>
    </location>
</feature>
<dbReference type="GO" id="GO:0003729">
    <property type="term" value="F:mRNA binding"/>
    <property type="evidence" value="ECO:0007669"/>
    <property type="project" value="TreeGrafter"/>
</dbReference>
<proteinExistence type="inferred from homology"/>
<dbReference type="HAMAP" id="MF_00368">
    <property type="entry name" value="Ribosomal_bL12"/>
    <property type="match status" value="1"/>
</dbReference>
<accession>A0A7D9GZT1</accession>
<name>A0A7D9GZT1_DEKBR</name>
<evidence type="ECO:0000313" key="7">
    <source>
        <dbReference type="Proteomes" id="UP000478008"/>
    </source>
</evidence>
<dbReference type="InterPro" id="IPR036235">
    <property type="entry name" value="Ribosomal_bL12_oligo_N_sf"/>
</dbReference>
<keyword evidence="7" id="KW-1185">Reference proteome</keyword>
<evidence type="ECO:0000256" key="3">
    <source>
        <dbReference type="ARBA" id="ARBA00023274"/>
    </source>
</evidence>
<dbReference type="Pfam" id="PF00542">
    <property type="entry name" value="Ribosomal_L12"/>
    <property type="match status" value="1"/>
</dbReference>
<dbReference type="EMBL" id="CABFWN010000003">
    <property type="protein sequence ID" value="VUG18166.1"/>
    <property type="molecule type" value="Genomic_DNA"/>
</dbReference>
<dbReference type="FunFam" id="3.30.1390.10:FF:000001">
    <property type="entry name" value="50S ribosomal protein L7/L12"/>
    <property type="match status" value="1"/>
</dbReference>
<dbReference type="CDD" id="cd00387">
    <property type="entry name" value="Ribosomal_L7_L12"/>
    <property type="match status" value="1"/>
</dbReference>
<evidence type="ECO:0000256" key="1">
    <source>
        <dbReference type="ARBA" id="ARBA00007197"/>
    </source>
</evidence>
<comment type="similarity">
    <text evidence="1">Belongs to the bacterial ribosomal protein bL12 family.</text>
</comment>
<dbReference type="AlphaFoldDB" id="A0A7D9GZT1"/>
<keyword evidence="2" id="KW-0689">Ribosomal protein</keyword>
<evidence type="ECO:0000256" key="2">
    <source>
        <dbReference type="ARBA" id="ARBA00022980"/>
    </source>
</evidence>
<dbReference type="SUPFAM" id="SSF54736">
    <property type="entry name" value="ClpS-like"/>
    <property type="match status" value="1"/>
</dbReference>
<dbReference type="InterPro" id="IPR013823">
    <property type="entry name" value="Ribosomal_bL12_C"/>
</dbReference>
<dbReference type="InterPro" id="IPR008932">
    <property type="entry name" value="Ribosomal_bL12_oligo"/>
</dbReference>
<evidence type="ECO:0000313" key="6">
    <source>
        <dbReference type="EMBL" id="VUG18166.1"/>
    </source>
</evidence>
<dbReference type="PANTHER" id="PTHR45987">
    <property type="entry name" value="39S RIBOSOMAL PROTEIN L12"/>
    <property type="match status" value="1"/>
</dbReference>
<evidence type="ECO:0000259" key="5">
    <source>
        <dbReference type="Pfam" id="PF16320"/>
    </source>
</evidence>
<dbReference type="NCBIfam" id="TIGR00855">
    <property type="entry name" value="L12"/>
    <property type="match status" value="1"/>
</dbReference>
<dbReference type="Pfam" id="PF16320">
    <property type="entry name" value="Ribosomal_L12_N"/>
    <property type="match status" value="1"/>
</dbReference>
<dbReference type="SUPFAM" id="SSF48300">
    <property type="entry name" value="Ribosomal protein L7/12, oligomerisation (N-terminal) domain"/>
    <property type="match status" value="1"/>
</dbReference>
<dbReference type="InterPro" id="IPR000206">
    <property type="entry name" value="Ribosomal_bL12"/>
</dbReference>
<sequence>MSFVIRSAARSALKASCVKTSVIKATSLSARFNSTAAAKPKDAAKAQTESKKVDEPIDPKIEQIVDSIAKLSLLETSSLIKALKSKLDIPDMAFPVAGAVGGGASPAAADAGAEEAKEKPKEKTIFNLKLESFDAKSKAKVIKEVKSELGLSLIKAKKLVESAPKVIKENMSKDDAEKFKKTLEKLGAKVTLE</sequence>
<dbReference type="Proteomes" id="UP000478008">
    <property type="component" value="Unassembled WGS sequence"/>
</dbReference>
<dbReference type="GO" id="GO:0006412">
    <property type="term" value="P:translation"/>
    <property type="evidence" value="ECO:0007669"/>
    <property type="project" value="InterPro"/>
</dbReference>
<dbReference type="Gene3D" id="1.20.5.710">
    <property type="entry name" value="Single helix bin"/>
    <property type="match status" value="1"/>
</dbReference>
<evidence type="ECO:0000259" key="4">
    <source>
        <dbReference type="Pfam" id="PF00542"/>
    </source>
</evidence>
<organism evidence="6 7">
    <name type="scientific">Dekkera bruxellensis</name>
    <name type="common">Brettanomyces custersii</name>
    <dbReference type="NCBI Taxonomy" id="5007"/>
    <lineage>
        <taxon>Eukaryota</taxon>
        <taxon>Fungi</taxon>
        <taxon>Dikarya</taxon>
        <taxon>Ascomycota</taxon>
        <taxon>Saccharomycotina</taxon>
        <taxon>Pichiomycetes</taxon>
        <taxon>Pichiales</taxon>
        <taxon>Pichiaceae</taxon>
        <taxon>Brettanomyces</taxon>
    </lineage>
</organism>
<keyword evidence="3" id="KW-0687">Ribonucleoprotein</keyword>
<reference evidence="6 7" key="1">
    <citation type="submission" date="2019-07" db="EMBL/GenBank/DDBJ databases">
        <authorList>
            <person name="Friedrich A."/>
            <person name="Schacherer J."/>
        </authorList>
    </citation>
    <scope>NUCLEOTIDE SEQUENCE [LARGE SCALE GENOMIC DNA]</scope>
</reference>
<dbReference type="Gene3D" id="3.30.1390.10">
    <property type="match status" value="1"/>
</dbReference>